<sequence length="417" mass="45454">MYPIEAVRRQFPALTRTYNGKPAAYMDGPGGSQVVQGVIDAMVSYMSRGGANLHGEFPTSRETEQHIADARQAIADLVGAKPQEVAFGQNSTSLMFAIARSLSKSWNQGDNIVTTEIDHRSNVDSWATAAADRGTDVRMISVDTDIMMLDTTNLQELIDSRTRLVCVTLASNAVGTITNLSPIVRRAREVGALVAVDAVHAVPHFCVDRDALDADIVLCSAYKFFGPHVGIAVIRETLFQSLPVYKLQPAPVYIPDKLETGTQNHEAISALPAAVDFIASLGEGDSRRERLYSAFRRIEAYENQLAQKLRQALAELPQVQVYQAPEDTAKTPTVAFRIKQAPPEEVCRWMAENHSIFIASGDFYASTLAEKLGIGQNGGWIRAGLAPYSTEAEIDRLIAAVKAYIHSFQPEAASSSL</sequence>
<dbReference type="NCBIfam" id="TIGR01976">
    <property type="entry name" value="am_tr_V_VC1184"/>
    <property type="match status" value="1"/>
</dbReference>
<evidence type="ECO:0000313" key="2">
    <source>
        <dbReference type="EMBL" id="MCP8970793.1"/>
    </source>
</evidence>
<dbReference type="GO" id="GO:0003824">
    <property type="term" value="F:catalytic activity"/>
    <property type="evidence" value="ECO:0007669"/>
    <property type="project" value="UniProtKB-ARBA"/>
</dbReference>
<dbReference type="PANTHER" id="PTHR43586:SF21">
    <property type="entry name" value="PYRIDOXAL PHOSPHATE (PLP)-DEPENDENT ASPARTATE AMINOTRANSFERASE SUPERFAMILY"/>
    <property type="match status" value="1"/>
</dbReference>
<dbReference type="EMBL" id="JANCLT010000014">
    <property type="protein sequence ID" value="MCP8970793.1"/>
    <property type="molecule type" value="Genomic_DNA"/>
</dbReference>
<organism evidence="2 3">
    <name type="scientific">Ectobacillus ponti</name>
    <dbReference type="NCBI Taxonomy" id="2961894"/>
    <lineage>
        <taxon>Bacteria</taxon>
        <taxon>Bacillati</taxon>
        <taxon>Bacillota</taxon>
        <taxon>Bacilli</taxon>
        <taxon>Bacillales</taxon>
        <taxon>Bacillaceae</taxon>
        <taxon>Ectobacillus</taxon>
    </lineage>
</organism>
<dbReference type="InterPro" id="IPR015421">
    <property type="entry name" value="PyrdxlP-dep_Trfase_major"/>
</dbReference>
<proteinExistence type="predicted"/>
<dbReference type="Proteomes" id="UP001156102">
    <property type="component" value="Unassembled WGS sequence"/>
</dbReference>
<dbReference type="RefSeq" id="WP_254760716.1">
    <property type="nucleotide sequence ID" value="NZ_JANCLT010000014.1"/>
</dbReference>
<dbReference type="Pfam" id="PF00266">
    <property type="entry name" value="Aminotran_5"/>
    <property type="match status" value="1"/>
</dbReference>
<dbReference type="InterPro" id="IPR011340">
    <property type="entry name" value="Cys_dSase-rel"/>
</dbReference>
<dbReference type="Gene3D" id="3.40.640.10">
    <property type="entry name" value="Type I PLP-dependent aspartate aminotransferase-like (Major domain)"/>
    <property type="match status" value="1"/>
</dbReference>
<reference evidence="2" key="1">
    <citation type="submission" date="2022-07" db="EMBL/GenBank/DDBJ databases">
        <authorList>
            <person name="Li W.-J."/>
            <person name="Deng Q.-Q."/>
        </authorList>
    </citation>
    <scope>NUCLEOTIDE SEQUENCE</scope>
    <source>
        <strain evidence="2">SYSU M60031</strain>
    </source>
</reference>
<feature type="domain" description="Aminotransferase class V" evidence="1">
    <location>
        <begin position="25"/>
        <end position="397"/>
    </location>
</feature>
<dbReference type="InterPro" id="IPR015422">
    <property type="entry name" value="PyrdxlP-dep_Trfase_small"/>
</dbReference>
<dbReference type="AlphaFoldDB" id="A0AA41XDC4"/>
<gene>
    <name evidence="2" type="ORF">NK662_19940</name>
</gene>
<dbReference type="InterPro" id="IPR000192">
    <property type="entry name" value="Aminotrans_V_dom"/>
</dbReference>
<dbReference type="SUPFAM" id="SSF53383">
    <property type="entry name" value="PLP-dependent transferases"/>
    <property type="match status" value="1"/>
</dbReference>
<dbReference type="Gene3D" id="3.90.1150.10">
    <property type="entry name" value="Aspartate Aminotransferase, domain 1"/>
    <property type="match status" value="1"/>
</dbReference>
<dbReference type="InterPro" id="IPR015424">
    <property type="entry name" value="PyrdxlP-dep_Trfase"/>
</dbReference>
<dbReference type="PANTHER" id="PTHR43586">
    <property type="entry name" value="CYSTEINE DESULFURASE"/>
    <property type="match status" value="1"/>
</dbReference>
<protein>
    <submittedName>
        <fullName evidence="2">Cysteine desulfurase-like protein</fullName>
    </submittedName>
</protein>
<comment type="caution">
    <text evidence="2">The sequence shown here is derived from an EMBL/GenBank/DDBJ whole genome shotgun (WGS) entry which is preliminary data.</text>
</comment>
<evidence type="ECO:0000259" key="1">
    <source>
        <dbReference type="Pfam" id="PF00266"/>
    </source>
</evidence>
<keyword evidence="3" id="KW-1185">Reference proteome</keyword>
<evidence type="ECO:0000313" key="3">
    <source>
        <dbReference type="Proteomes" id="UP001156102"/>
    </source>
</evidence>
<accession>A0AA41XDC4</accession>
<name>A0AA41XDC4_9BACI</name>